<evidence type="ECO:0000256" key="1">
    <source>
        <dbReference type="SAM" id="MobiDB-lite"/>
    </source>
</evidence>
<accession>A0AAN8CVP9</accession>
<gene>
    <name evidence="2" type="ORF">CesoFtcFv8_004233</name>
</gene>
<keyword evidence="3" id="KW-1185">Reference proteome</keyword>
<dbReference type="EMBL" id="JAULUE010002048">
    <property type="protein sequence ID" value="KAK5910394.1"/>
    <property type="molecule type" value="Genomic_DNA"/>
</dbReference>
<evidence type="ECO:0000313" key="2">
    <source>
        <dbReference type="EMBL" id="KAK5910394.1"/>
    </source>
</evidence>
<evidence type="ECO:0000313" key="3">
    <source>
        <dbReference type="Proteomes" id="UP001335648"/>
    </source>
</evidence>
<dbReference type="AlphaFoldDB" id="A0AAN8CVP9"/>
<proteinExistence type="predicted"/>
<feature type="region of interest" description="Disordered" evidence="1">
    <location>
        <begin position="1"/>
        <end position="21"/>
    </location>
</feature>
<organism evidence="2 3">
    <name type="scientific">Champsocephalus esox</name>
    <name type="common">pike icefish</name>
    <dbReference type="NCBI Taxonomy" id="159716"/>
    <lineage>
        <taxon>Eukaryota</taxon>
        <taxon>Metazoa</taxon>
        <taxon>Chordata</taxon>
        <taxon>Craniata</taxon>
        <taxon>Vertebrata</taxon>
        <taxon>Euteleostomi</taxon>
        <taxon>Actinopterygii</taxon>
        <taxon>Neopterygii</taxon>
        <taxon>Teleostei</taxon>
        <taxon>Neoteleostei</taxon>
        <taxon>Acanthomorphata</taxon>
        <taxon>Eupercaria</taxon>
        <taxon>Perciformes</taxon>
        <taxon>Notothenioidei</taxon>
        <taxon>Channichthyidae</taxon>
        <taxon>Champsocephalus</taxon>
    </lineage>
</organism>
<dbReference type="Proteomes" id="UP001335648">
    <property type="component" value="Unassembled WGS sequence"/>
</dbReference>
<comment type="caution">
    <text evidence="2">The sequence shown here is derived from an EMBL/GenBank/DDBJ whole genome shotgun (WGS) entry which is preliminary data.</text>
</comment>
<name>A0AAN8CVP9_9TELE</name>
<protein>
    <submittedName>
        <fullName evidence="2">Uncharacterized protein</fullName>
    </submittedName>
</protein>
<sequence>MFLSPPPGAWHQHSSRSAPGTPLIPLMSLFRVRVRVSLMDMLPTSCRCWEARLIPLSQTESPRWKIAKHLQRFKLETNKKTHHLTDP</sequence>
<reference evidence="2 3" key="1">
    <citation type="journal article" date="2023" name="Mol. Biol. Evol.">
        <title>Genomics of Secondarily Temperate Adaptation in the Only Non-Antarctic Icefish.</title>
        <authorList>
            <person name="Rivera-Colon A.G."/>
            <person name="Rayamajhi N."/>
            <person name="Minhas B.F."/>
            <person name="Madrigal G."/>
            <person name="Bilyk K.T."/>
            <person name="Yoon V."/>
            <person name="Hune M."/>
            <person name="Gregory S."/>
            <person name="Cheng C.H.C."/>
            <person name="Catchen J.M."/>
        </authorList>
    </citation>
    <scope>NUCLEOTIDE SEQUENCE [LARGE SCALE GENOMIC DNA]</scope>
    <source>
        <strain evidence="2">JC2023a</strain>
    </source>
</reference>